<dbReference type="Proteomes" id="UP000531216">
    <property type="component" value="Unassembled WGS sequence"/>
</dbReference>
<name>A0A7W6FSF7_9HYPH</name>
<protein>
    <submittedName>
        <fullName evidence="2">Uncharacterized protein</fullName>
    </submittedName>
</protein>
<gene>
    <name evidence="2" type="ORF">GGR05_000205</name>
</gene>
<feature type="region of interest" description="Disordered" evidence="1">
    <location>
        <begin position="1"/>
        <end position="25"/>
    </location>
</feature>
<reference evidence="2 3" key="1">
    <citation type="submission" date="2020-08" db="EMBL/GenBank/DDBJ databases">
        <title>Genomic Encyclopedia of Type Strains, Phase IV (KMG-IV): sequencing the most valuable type-strain genomes for metagenomic binning, comparative biology and taxonomic classification.</title>
        <authorList>
            <person name="Goeker M."/>
        </authorList>
    </citation>
    <scope>NUCLEOTIDE SEQUENCE [LARGE SCALE GENOMIC DNA]</scope>
    <source>
        <strain evidence="2 3">DSM 25024</strain>
    </source>
</reference>
<comment type="caution">
    <text evidence="2">The sequence shown here is derived from an EMBL/GenBank/DDBJ whole genome shotgun (WGS) entry which is preliminary data.</text>
</comment>
<accession>A0A7W6FSF7</accession>
<evidence type="ECO:0000256" key="1">
    <source>
        <dbReference type="SAM" id="MobiDB-lite"/>
    </source>
</evidence>
<keyword evidence="3" id="KW-1185">Reference proteome</keyword>
<feature type="compositionally biased region" description="Basic and acidic residues" evidence="1">
    <location>
        <begin position="16"/>
        <end position="25"/>
    </location>
</feature>
<sequence>MQQALEELPSRPPVRLVDKPGDRELDGAVDRNEQVELAFTRLHLGNVPLRGSQANHCRARDVKEAHGIALEALPLRLVAINIW</sequence>
<organism evidence="2 3">
    <name type="scientific">Aureimonas phyllosphaerae</name>
    <dbReference type="NCBI Taxonomy" id="1166078"/>
    <lineage>
        <taxon>Bacteria</taxon>
        <taxon>Pseudomonadati</taxon>
        <taxon>Pseudomonadota</taxon>
        <taxon>Alphaproteobacteria</taxon>
        <taxon>Hyphomicrobiales</taxon>
        <taxon>Aurantimonadaceae</taxon>
        <taxon>Aureimonas</taxon>
    </lineage>
</organism>
<dbReference type="AlphaFoldDB" id="A0A7W6FSF7"/>
<proteinExistence type="predicted"/>
<evidence type="ECO:0000313" key="3">
    <source>
        <dbReference type="Proteomes" id="UP000531216"/>
    </source>
</evidence>
<dbReference type="EMBL" id="JACIDO010000001">
    <property type="protein sequence ID" value="MBB3934094.1"/>
    <property type="molecule type" value="Genomic_DNA"/>
</dbReference>
<evidence type="ECO:0000313" key="2">
    <source>
        <dbReference type="EMBL" id="MBB3934094.1"/>
    </source>
</evidence>